<dbReference type="EMBL" id="KZ679692">
    <property type="protein sequence ID" value="PTB49416.1"/>
    <property type="molecule type" value="Genomic_DNA"/>
</dbReference>
<proteinExistence type="predicted"/>
<reference evidence="2 3" key="1">
    <citation type="submission" date="2016-07" db="EMBL/GenBank/DDBJ databases">
        <title>Multiple horizontal gene transfer events from other fungi enriched the ability of initially mycotrophic Trichoderma (Ascomycota) to feed on dead plant biomass.</title>
        <authorList>
            <consortium name="DOE Joint Genome Institute"/>
            <person name="Aerts A."/>
            <person name="Atanasova L."/>
            <person name="Chenthamara K."/>
            <person name="Zhang J."/>
            <person name="Grujic M."/>
            <person name="Henrissat B."/>
            <person name="Kuo A."/>
            <person name="Salamov A."/>
            <person name="Lipzen A."/>
            <person name="Labutti K."/>
            <person name="Barry K."/>
            <person name="Miao Y."/>
            <person name="Rahimi M.J."/>
            <person name="Shen Q."/>
            <person name="Grigoriev I.V."/>
            <person name="Kubicek C.P."/>
            <person name="Druzhinina I.S."/>
        </authorList>
    </citation>
    <scope>NUCLEOTIDE SEQUENCE [LARGE SCALE GENOMIC DNA]</scope>
    <source>
        <strain evidence="2 3">CBS 226.95</strain>
    </source>
</reference>
<evidence type="ECO:0000256" key="1">
    <source>
        <dbReference type="SAM" id="MobiDB-lite"/>
    </source>
</evidence>
<accession>A0A2T3ZX74</accession>
<dbReference type="AlphaFoldDB" id="A0A2T3ZX74"/>
<sequence length="82" mass="9339">MHHVSKAHHLPPCACRRMHRSAQHPVSYSSHGDGLSPSKPAQHRTPRHSHRFISSSFELLRFRHFSHVSRSTTALPSGFRPV</sequence>
<feature type="region of interest" description="Disordered" evidence="1">
    <location>
        <begin position="1"/>
        <end position="49"/>
    </location>
</feature>
<evidence type="ECO:0000313" key="3">
    <source>
        <dbReference type="Proteomes" id="UP000241690"/>
    </source>
</evidence>
<dbReference type="GeneID" id="36622529"/>
<organism evidence="2 3">
    <name type="scientific">Trichoderma harzianum CBS 226.95</name>
    <dbReference type="NCBI Taxonomy" id="983964"/>
    <lineage>
        <taxon>Eukaryota</taxon>
        <taxon>Fungi</taxon>
        <taxon>Dikarya</taxon>
        <taxon>Ascomycota</taxon>
        <taxon>Pezizomycotina</taxon>
        <taxon>Sordariomycetes</taxon>
        <taxon>Hypocreomycetidae</taxon>
        <taxon>Hypocreales</taxon>
        <taxon>Hypocreaceae</taxon>
        <taxon>Trichoderma</taxon>
    </lineage>
</organism>
<evidence type="ECO:0000313" key="2">
    <source>
        <dbReference type="EMBL" id="PTB49416.1"/>
    </source>
</evidence>
<name>A0A2T3ZX74_TRIHA</name>
<keyword evidence="3" id="KW-1185">Reference proteome</keyword>
<protein>
    <submittedName>
        <fullName evidence="2">Uncharacterized protein</fullName>
    </submittedName>
</protein>
<dbReference type="Proteomes" id="UP000241690">
    <property type="component" value="Unassembled WGS sequence"/>
</dbReference>
<dbReference type="RefSeq" id="XP_024769093.1">
    <property type="nucleotide sequence ID" value="XM_024913965.1"/>
</dbReference>
<gene>
    <name evidence="2" type="ORF">M431DRAFT_273692</name>
</gene>